<organism evidence="1">
    <name type="scientific">Spongospora subterranea</name>
    <dbReference type="NCBI Taxonomy" id="70186"/>
    <lineage>
        <taxon>Eukaryota</taxon>
        <taxon>Sar</taxon>
        <taxon>Rhizaria</taxon>
        <taxon>Endomyxa</taxon>
        <taxon>Phytomyxea</taxon>
        <taxon>Plasmodiophorida</taxon>
        <taxon>Plasmodiophoridae</taxon>
        <taxon>Spongospora</taxon>
    </lineage>
</organism>
<proteinExistence type="predicted"/>
<protein>
    <submittedName>
        <fullName evidence="1">Uncharacterized protein</fullName>
    </submittedName>
</protein>
<dbReference type="EMBL" id="HACM01005792">
    <property type="protein sequence ID" value="CRZ06234.1"/>
    <property type="molecule type" value="Transcribed_RNA"/>
</dbReference>
<dbReference type="AlphaFoldDB" id="A0A0H5RCJ7"/>
<accession>A0A0H5RCJ7</accession>
<reference evidence="1" key="1">
    <citation type="submission" date="2015-04" db="EMBL/GenBank/DDBJ databases">
        <title>The genome sequence of the plant pathogenic Rhizarian Plasmodiophora brassicae reveals insights in its biotrophic life cycle and the origin of chitin synthesis.</title>
        <authorList>
            <person name="Schwelm A."/>
            <person name="Fogelqvist J."/>
            <person name="Knaust A."/>
            <person name="Julke S."/>
            <person name="Lilja T."/>
            <person name="Dhandapani V."/>
            <person name="Bonilla-Rosso G."/>
            <person name="Karlsson M."/>
            <person name="Shevchenko A."/>
            <person name="Choi S.R."/>
            <person name="Kim H.G."/>
            <person name="Park J.Y."/>
            <person name="Lim Y.P."/>
            <person name="Ludwig-Muller J."/>
            <person name="Dixelius C."/>
        </authorList>
    </citation>
    <scope>NUCLEOTIDE SEQUENCE</scope>
    <source>
        <tissue evidence="1">Potato root galls</tissue>
    </source>
</reference>
<name>A0A0H5RCJ7_9EUKA</name>
<sequence length="161" mass="17490">MLVKLLGSGSAVGVEVEALSGNLPAETAIVIGKSVVIGKGRVEAGREMIMIETNLGRGDGPDEYICTVQNDHKSRVVALSFLGRDAFEHFIFAGWQGCTMTLNGPWKYGPLILVFAMLCATQRKQCFRIQLYGLANCTIAENLMNGCNYILLYASNFSCIC</sequence>
<evidence type="ECO:0000313" key="1">
    <source>
        <dbReference type="EMBL" id="CRZ06234.1"/>
    </source>
</evidence>